<dbReference type="InterPro" id="IPR002347">
    <property type="entry name" value="SDR_fam"/>
</dbReference>
<dbReference type="GO" id="GO:0006654">
    <property type="term" value="P:phosphatidic acid biosynthetic process"/>
    <property type="evidence" value="ECO:0007669"/>
    <property type="project" value="TreeGrafter"/>
</dbReference>
<dbReference type="Pfam" id="PF00106">
    <property type="entry name" value="adh_short"/>
    <property type="match status" value="1"/>
</dbReference>
<reference evidence="7" key="1">
    <citation type="journal article" date="2017" name="Genome Biol.">
        <title>Comparative genomics reveals high biological diversity and specific adaptations in the industrially and medically important fungal genus Aspergillus.</title>
        <authorList>
            <person name="de Vries R.P."/>
            <person name="Riley R."/>
            <person name="Wiebenga A."/>
            <person name="Aguilar-Osorio G."/>
            <person name="Amillis S."/>
            <person name="Uchima C.A."/>
            <person name="Anderluh G."/>
            <person name="Asadollahi M."/>
            <person name="Askin M."/>
            <person name="Barry K."/>
            <person name="Battaglia E."/>
            <person name="Bayram O."/>
            <person name="Benocci T."/>
            <person name="Braus-Stromeyer S.A."/>
            <person name="Caldana C."/>
            <person name="Canovas D."/>
            <person name="Cerqueira G.C."/>
            <person name="Chen F."/>
            <person name="Chen W."/>
            <person name="Choi C."/>
            <person name="Clum A."/>
            <person name="Dos Santos R.A."/>
            <person name="Damasio A.R."/>
            <person name="Diallinas G."/>
            <person name="Emri T."/>
            <person name="Fekete E."/>
            <person name="Flipphi M."/>
            <person name="Freyberg S."/>
            <person name="Gallo A."/>
            <person name="Gournas C."/>
            <person name="Habgood R."/>
            <person name="Hainaut M."/>
            <person name="Harispe M.L."/>
            <person name="Henrissat B."/>
            <person name="Hilden K.S."/>
            <person name="Hope R."/>
            <person name="Hossain A."/>
            <person name="Karabika E."/>
            <person name="Karaffa L."/>
            <person name="Karanyi Z."/>
            <person name="Krasevec N."/>
            <person name="Kuo A."/>
            <person name="Kusch H."/>
            <person name="LaButti K."/>
            <person name="Lagendijk E.L."/>
            <person name="Lapidus A."/>
            <person name="Levasseur A."/>
            <person name="Lindquist E."/>
            <person name="Lipzen A."/>
            <person name="Logrieco A.F."/>
            <person name="MacCabe A."/>
            <person name="Maekelae M.R."/>
            <person name="Malavazi I."/>
            <person name="Melin P."/>
            <person name="Meyer V."/>
            <person name="Mielnichuk N."/>
            <person name="Miskei M."/>
            <person name="Molnar A.P."/>
            <person name="Mule G."/>
            <person name="Ngan C.Y."/>
            <person name="Orejas M."/>
            <person name="Orosz E."/>
            <person name="Ouedraogo J.P."/>
            <person name="Overkamp K.M."/>
            <person name="Park H.-S."/>
            <person name="Perrone G."/>
            <person name="Piumi F."/>
            <person name="Punt P.J."/>
            <person name="Ram A.F."/>
            <person name="Ramon A."/>
            <person name="Rauscher S."/>
            <person name="Record E."/>
            <person name="Riano-Pachon D.M."/>
            <person name="Robert V."/>
            <person name="Roehrig J."/>
            <person name="Ruller R."/>
            <person name="Salamov A."/>
            <person name="Salih N.S."/>
            <person name="Samson R.A."/>
            <person name="Sandor E."/>
            <person name="Sanguinetti M."/>
            <person name="Schuetze T."/>
            <person name="Sepcic K."/>
            <person name="Shelest E."/>
            <person name="Sherlock G."/>
            <person name="Sophianopoulou V."/>
            <person name="Squina F.M."/>
            <person name="Sun H."/>
            <person name="Susca A."/>
            <person name="Todd R.B."/>
            <person name="Tsang A."/>
            <person name="Unkles S.E."/>
            <person name="van de Wiele N."/>
            <person name="van Rossen-Uffink D."/>
            <person name="Oliveira J.V."/>
            <person name="Vesth T.C."/>
            <person name="Visser J."/>
            <person name="Yu J.-H."/>
            <person name="Zhou M."/>
            <person name="Andersen M.R."/>
            <person name="Archer D.B."/>
            <person name="Baker S.E."/>
            <person name="Benoit I."/>
            <person name="Brakhage A.A."/>
            <person name="Braus G.H."/>
            <person name="Fischer R."/>
            <person name="Frisvad J.C."/>
            <person name="Goldman G.H."/>
            <person name="Houbraken J."/>
            <person name="Oakley B."/>
            <person name="Pocsi I."/>
            <person name="Scazzocchio C."/>
            <person name="Seiboth B."/>
            <person name="vanKuyk P.A."/>
            <person name="Wortman J."/>
            <person name="Dyer P.S."/>
            <person name="Grigoriev I.V."/>
        </authorList>
    </citation>
    <scope>NUCLEOTIDE SEQUENCE [LARGE SCALE GENOMIC DNA]</scope>
    <source>
        <strain evidence="7">DTO 134E9</strain>
    </source>
</reference>
<accession>A0A1L9RDZ6</accession>
<dbReference type="PANTHER" id="PTHR44169:SF15">
    <property type="entry name" value="CHAIN DEHYDROGENASE_REDUCTASE (AYR1), PUTATIVE (AFU_ORTHOLOGUE AFUA_4G04530)-RELATED"/>
    <property type="match status" value="1"/>
</dbReference>
<dbReference type="GO" id="GO:0019433">
    <property type="term" value="P:triglyceride catabolic process"/>
    <property type="evidence" value="ECO:0007669"/>
    <property type="project" value="TreeGrafter"/>
</dbReference>
<dbReference type="Gene3D" id="3.40.50.720">
    <property type="entry name" value="NAD(P)-binding Rossmann-like Domain"/>
    <property type="match status" value="1"/>
</dbReference>
<dbReference type="PRINTS" id="PR00081">
    <property type="entry name" value="GDHRDH"/>
</dbReference>
<evidence type="ECO:0000256" key="1">
    <source>
        <dbReference type="ARBA" id="ARBA00006484"/>
    </source>
</evidence>
<dbReference type="RefSeq" id="XP_040686819.1">
    <property type="nucleotide sequence ID" value="XM_040835982.1"/>
</dbReference>
<proteinExistence type="inferred from homology"/>
<keyword evidence="5" id="KW-0812">Transmembrane</keyword>
<dbReference type="GO" id="GO:0044550">
    <property type="term" value="P:secondary metabolite biosynthetic process"/>
    <property type="evidence" value="ECO:0007669"/>
    <property type="project" value="UniProtKB-ARBA"/>
</dbReference>
<sequence length="297" mass="33190">MATKPDNRMSVLITGCSLGGIGNSLAREFHRNGLRVFATARDAKTIEDLETLGIETLSLVVDDEESVRSCYVEVESRLGEKGLDYLVNNAGRNYTVPAMEVDLSEARLTFETNFISVISMCKTFLPLLIKAKGTIVQIGSIAGVIPYVFGSVYNASKAALHSFSECLRVELAPFGVNVTTVVTGGVKSRIARTDRRLVPNSMYAPIEDEYNRRVKHSQDGAMPHAAYAQSVVTQVLYGPAPWRWLWPWARGRKYWIFEGNKSWLVWLLSGGWAWNGFFGHIVSRMFKLNMLRKTQGK</sequence>
<dbReference type="Proteomes" id="UP000184383">
    <property type="component" value="Unassembled WGS sequence"/>
</dbReference>
<evidence type="ECO:0000256" key="5">
    <source>
        <dbReference type="SAM" id="Phobius"/>
    </source>
</evidence>
<dbReference type="OrthoDB" id="2102561at2759"/>
<dbReference type="PANTHER" id="PTHR44169">
    <property type="entry name" value="NADPH-DEPENDENT 1-ACYLDIHYDROXYACETONE PHOSPHATE REDUCTASE"/>
    <property type="match status" value="1"/>
</dbReference>
<comment type="similarity">
    <text evidence="1 4">Belongs to the short-chain dehydrogenases/reductases (SDR) family.</text>
</comment>
<evidence type="ECO:0000256" key="4">
    <source>
        <dbReference type="RuleBase" id="RU000363"/>
    </source>
</evidence>
<dbReference type="FunFam" id="3.40.50.720:FF:000261">
    <property type="entry name" value="NADPH-dependent 1-acyldihydroxyacetone phosphate reductase"/>
    <property type="match status" value="1"/>
</dbReference>
<name>A0A1L9RDZ6_ASPWE</name>
<dbReference type="GO" id="GO:0000140">
    <property type="term" value="F:acylglycerone-phosphate reductase (NADP+) activity"/>
    <property type="evidence" value="ECO:0007669"/>
    <property type="project" value="TreeGrafter"/>
</dbReference>
<feature type="transmembrane region" description="Helical" evidence="5">
    <location>
        <begin position="263"/>
        <end position="283"/>
    </location>
</feature>
<organism evidence="6 7">
    <name type="scientific">Aspergillus wentii DTO 134E9</name>
    <dbReference type="NCBI Taxonomy" id="1073089"/>
    <lineage>
        <taxon>Eukaryota</taxon>
        <taxon>Fungi</taxon>
        <taxon>Dikarya</taxon>
        <taxon>Ascomycota</taxon>
        <taxon>Pezizomycotina</taxon>
        <taxon>Eurotiomycetes</taxon>
        <taxon>Eurotiomycetidae</taxon>
        <taxon>Eurotiales</taxon>
        <taxon>Aspergillaceae</taxon>
        <taxon>Aspergillus</taxon>
        <taxon>Aspergillus subgen. Cremei</taxon>
    </lineage>
</organism>
<protein>
    <recommendedName>
        <fullName evidence="8">Short chain dehydrogenase/reductase</fullName>
    </recommendedName>
</protein>
<dbReference type="CDD" id="cd05374">
    <property type="entry name" value="17beta-HSD-like_SDR_c"/>
    <property type="match status" value="1"/>
</dbReference>
<keyword evidence="7" id="KW-1185">Reference proteome</keyword>
<gene>
    <name evidence="6" type="ORF">ASPWEDRAFT_43215</name>
</gene>
<evidence type="ECO:0008006" key="8">
    <source>
        <dbReference type="Google" id="ProtNLM"/>
    </source>
</evidence>
<dbReference type="AlphaFoldDB" id="A0A1L9RDZ6"/>
<dbReference type="InterPro" id="IPR036291">
    <property type="entry name" value="NAD(P)-bd_dom_sf"/>
</dbReference>
<dbReference type="STRING" id="1073089.A0A1L9RDZ6"/>
<evidence type="ECO:0000256" key="3">
    <source>
        <dbReference type="ARBA" id="ARBA00023002"/>
    </source>
</evidence>
<dbReference type="PRINTS" id="PR00080">
    <property type="entry name" value="SDRFAMILY"/>
</dbReference>
<keyword evidence="2" id="KW-0521">NADP</keyword>
<dbReference type="PROSITE" id="PS00061">
    <property type="entry name" value="ADH_SHORT"/>
    <property type="match status" value="1"/>
</dbReference>
<evidence type="ECO:0000256" key="2">
    <source>
        <dbReference type="ARBA" id="ARBA00022857"/>
    </source>
</evidence>
<dbReference type="GO" id="GO:0004806">
    <property type="term" value="F:triacylglycerol lipase activity"/>
    <property type="evidence" value="ECO:0007669"/>
    <property type="project" value="TreeGrafter"/>
</dbReference>
<dbReference type="GO" id="GO:0005783">
    <property type="term" value="C:endoplasmic reticulum"/>
    <property type="evidence" value="ECO:0007669"/>
    <property type="project" value="TreeGrafter"/>
</dbReference>
<dbReference type="GO" id="GO:0005811">
    <property type="term" value="C:lipid droplet"/>
    <property type="evidence" value="ECO:0007669"/>
    <property type="project" value="TreeGrafter"/>
</dbReference>
<keyword evidence="3" id="KW-0560">Oxidoreductase</keyword>
<dbReference type="GeneID" id="63751830"/>
<dbReference type="SUPFAM" id="SSF51735">
    <property type="entry name" value="NAD(P)-binding Rossmann-fold domains"/>
    <property type="match status" value="1"/>
</dbReference>
<dbReference type="InterPro" id="IPR020904">
    <property type="entry name" value="Sc_DH/Rdtase_CS"/>
</dbReference>
<evidence type="ECO:0000313" key="6">
    <source>
        <dbReference type="EMBL" id="OJJ33142.1"/>
    </source>
</evidence>
<keyword evidence="5" id="KW-1133">Transmembrane helix</keyword>
<evidence type="ECO:0000313" key="7">
    <source>
        <dbReference type="Proteomes" id="UP000184383"/>
    </source>
</evidence>
<dbReference type="VEuPathDB" id="FungiDB:ASPWEDRAFT_43215"/>
<keyword evidence="5" id="KW-0472">Membrane</keyword>
<dbReference type="EMBL" id="KV878214">
    <property type="protein sequence ID" value="OJJ33142.1"/>
    <property type="molecule type" value="Genomic_DNA"/>
</dbReference>